<dbReference type="AlphaFoldDB" id="A0ABD0M2C5"/>
<keyword evidence="3" id="KW-1185">Reference proteome</keyword>
<dbReference type="Proteomes" id="UP001519460">
    <property type="component" value="Unassembled WGS sequence"/>
</dbReference>
<organism evidence="2 3">
    <name type="scientific">Batillaria attramentaria</name>
    <dbReference type="NCBI Taxonomy" id="370345"/>
    <lineage>
        <taxon>Eukaryota</taxon>
        <taxon>Metazoa</taxon>
        <taxon>Spiralia</taxon>
        <taxon>Lophotrochozoa</taxon>
        <taxon>Mollusca</taxon>
        <taxon>Gastropoda</taxon>
        <taxon>Caenogastropoda</taxon>
        <taxon>Sorbeoconcha</taxon>
        <taxon>Cerithioidea</taxon>
        <taxon>Batillariidae</taxon>
        <taxon>Batillaria</taxon>
    </lineage>
</organism>
<evidence type="ECO:0000313" key="2">
    <source>
        <dbReference type="EMBL" id="KAK7505886.1"/>
    </source>
</evidence>
<sequence>MCWRRKRGEESTLTTADAVTPELSPSAGEQLPDNLNSDRRTKEEGRGCLAAPMGSTRPQPACHEMCSLFPPFDPARRRSAARDWASDSNASFVGAYLFVSSTVRSSAKATPSPPSVSASPVCPDRDCGTCALCT</sequence>
<accession>A0ABD0M2C5</accession>
<dbReference type="EMBL" id="JACVVK020000008">
    <property type="protein sequence ID" value="KAK7505886.1"/>
    <property type="molecule type" value="Genomic_DNA"/>
</dbReference>
<gene>
    <name evidence="2" type="ORF">BaRGS_00002608</name>
</gene>
<comment type="caution">
    <text evidence="2">The sequence shown here is derived from an EMBL/GenBank/DDBJ whole genome shotgun (WGS) entry which is preliminary data.</text>
</comment>
<feature type="region of interest" description="Disordered" evidence="1">
    <location>
        <begin position="1"/>
        <end position="58"/>
    </location>
</feature>
<proteinExistence type="predicted"/>
<reference evidence="2 3" key="1">
    <citation type="journal article" date="2023" name="Sci. Data">
        <title>Genome assembly of the Korean intertidal mud-creeper Batillaria attramentaria.</title>
        <authorList>
            <person name="Patra A.K."/>
            <person name="Ho P.T."/>
            <person name="Jun S."/>
            <person name="Lee S.J."/>
            <person name="Kim Y."/>
            <person name="Won Y.J."/>
        </authorList>
    </citation>
    <scope>NUCLEOTIDE SEQUENCE [LARGE SCALE GENOMIC DNA]</scope>
    <source>
        <strain evidence="2">Wonlab-2016</strain>
    </source>
</reference>
<evidence type="ECO:0000313" key="3">
    <source>
        <dbReference type="Proteomes" id="UP001519460"/>
    </source>
</evidence>
<name>A0ABD0M2C5_9CAEN</name>
<evidence type="ECO:0000256" key="1">
    <source>
        <dbReference type="SAM" id="MobiDB-lite"/>
    </source>
</evidence>
<protein>
    <submittedName>
        <fullName evidence="2">Uncharacterized protein</fullName>
    </submittedName>
</protein>
<feature type="non-terminal residue" evidence="2">
    <location>
        <position position="134"/>
    </location>
</feature>
<feature type="compositionally biased region" description="Basic and acidic residues" evidence="1">
    <location>
        <begin position="36"/>
        <end position="46"/>
    </location>
</feature>